<dbReference type="CDD" id="cd21451">
    <property type="entry name" value="DLC-like_TCTEX1D"/>
    <property type="match status" value="1"/>
</dbReference>
<reference evidence="4" key="1">
    <citation type="submission" date="2025-08" db="UniProtKB">
        <authorList>
            <consortium name="RefSeq"/>
        </authorList>
    </citation>
    <scope>IDENTIFICATION</scope>
    <source>
        <strain evidence="4">J_2021</strain>
        <tissue evidence="4">Erythrocytes</tissue>
    </source>
</reference>
<dbReference type="PANTHER" id="PTHR21255">
    <property type="entry name" value="T-COMPLEX-ASSOCIATED-TESTIS-EXPRESSED 1/ DYNEIN LIGHT CHAIN"/>
    <property type="match status" value="1"/>
</dbReference>
<evidence type="ECO:0000313" key="4">
    <source>
        <dbReference type="RefSeq" id="XP_018116564.1"/>
    </source>
</evidence>
<evidence type="ECO:0000256" key="1">
    <source>
        <dbReference type="ARBA" id="ARBA00005361"/>
    </source>
</evidence>
<feature type="compositionally biased region" description="Polar residues" evidence="2">
    <location>
        <begin position="1"/>
        <end position="10"/>
    </location>
</feature>
<dbReference type="PaxDb" id="8355-A0A1L8GGG6"/>
<dbReference type="Gene3D" id="3.30.1140.40">
    <property type="entry name" value="Tctex-1"/>
    <property type="match status" value="1"/>
</dbReference>
<dbReference type="Bgee" id="108715686">
    <property type="expression patterns" value="Expressed in brain and 1 other cell type or tissue"/>
</dbReference>
<gene>
    <name evidence="4" type="primary">LOC108715686</name>
</gene>
<dbReference type="AlphaFoldDB" id="A0A1L8GGG6"/>
<dbReference type="STRING" id="8355.A0A1L8GGG6"/>
<dbReference type="GO" id="GO:0005737">
    <property type="term" value="C:cytoplasm"/>
    <property type="evidence" value="ECO:0007669"/>
    <property type="project" value="TreeGrafter"/>
</dbReference>
<accession>A0A1L8GGG6</accession>
<name>A0A1L8GGG6_XENLA</name>
<dbReference type="Pfam" id="PF03645">
    <property type="entry name" value="Tctex-1"/>
    <property type="match status" value="1"/>
</dbReference>
<dbReference type="GO" id="GO:0045505">
    <property type="term" value="F:dynein intermediate chain binding"/>
    <property type="evidence" value="ECO:0007669"/>
    <property type="project" value="TreeGrafter"/>
</dbReference>
<dbReference type="RefSeq" id="XP_018116564.1">
    <property type="nucleotide sequence ID" value="XM_018261075.2"/>
</dbReference>
<evidence type="ECO:0000256" key="2">
    <source>
        <dbReference type="SAM" id="MobiDB-lite"/>
    </source>
</evidence>
<protein>
    <submittedName>
        <fullName evidence="4">Dynein light chain Tctex-type 5-A-like</fullName>
    </submittedName>
</protein>
<dbReference type="OrthoDB" id="10248487at2759"/>
<dbReference type="InterPro" id="IPR038586">
    <property type="entry name" value="Tctex-1-like_sf"/>
</dbReference>
<dbReference type="InterPro" id="IPR005334">
    <property type="entry name" value="Tctex-1-like"/>
</dbReference>
<dbReference type="GO" id="GO:0005868">
    <property type="term" value="C:cytoplasmic dynein complex"/>
    <property type="evidence" value="ECO:0007669"/>
    <property type="project" value="TreeGrafter"/>
</dbReference>
<dbReference type="Proteomes" id="UP000186698">
    <property type="component" value="Chromosome 4S"/>
</dbReference>
<organism evidence="3 4">
    <name type="scientific">Xenopus laevis</name>
    <name type="common">African clawed frog</name>
    <dbReference type="NCBI Taxonomy" id="8355"/>
    <lineage>
        <taxon>Eukaryota</taxon>
        <taxon>Metazoa</taxon>
        <taxon>Chordata</taxon>
        <taxon>Craniata</taxon>
        <taxon>Vertebrata</taxon>
        <taxon>Euteleostomi</taxon>
        <taxon>Amphibia</taxon>
        <taxon>Batrachia</taxon>
        <taxon>Anura</taxon>
        <taxon>Pipoidea</taxon>
        <taxon>Pipidae</taxon>
        <taxon>Xenopodinae</taxon>
        <taxon>Xenopus</taxon>
        <taxon>Xenopus</taxon>
    </lineage>
</organism>
<proteinExistence type="inferred from homology"/>
<evidence type="ECO:0000313" key="3">
    <source>
        <dbReference type="Proteomes" id="UP000186698"/>
    </source>
</evidence>
<sequence>MEIGQDSVSPHWTFPKPKSNRQRSKSGAMRRLPETPMKPTGSQQAQRPWAQSKNETQDKGKPRSRTGLGAKEPRTMDSALGLQPRRMISAEEVSMVIKSVLEKQLQDAEYDASGSHQRALELAQLVKEAVKALGYERYKLVCYIVLGPVSQGDLCCCSRSVWNPTSDTYAEYVFRNQSIFALCVVYAGYCE</sequence>
<dbReference type="GO" id="GO:0007018">
    <property type="term" value="P:microtubule-based movement"/>
    <property type="evidence" value="ECO:0007669"/>
    <property type="project" value="TreeGrafter"/>
</dbReference>
<dbReference type="GeneID" id="108715686"/>
<feature type="compositionally biased region" description="Polar residues" evidence="2">
    <location>
        <begin position="40"/>
        <end position="54"/>
    </location>
</feature>
<dbReference type="PANTHER" id="PTHR21255:SF7">
    <property type="entry name" value="DYNEIN LIGHT CHAIN TCTEX-TYPE PROTEIN 2B"/>
    <property type="match status" value="1"/>
</dbReference>
<keyword evidence="3" id="KW-1185">Reference proteome</keyword>
<dbReference type="KEGG" id="xla:108715686"/>
<comment type="similarity">
    <text evidence="1">Belongs to the dynein light chain Tctex-type family.</text>
</comment>
<feature type="region of interest" description="Disordered" evidence="2">
    <location>
        <begin position="1"/>
        <end position="77"/>
    </location>
</feature>
<dbReference type="OMA" id="AKEPRTM"/>